<dbReference type="InterPro" id="IPR037315">
    <property type="entry name" value="EXO1_H3TH"/>
</dbReference>
<evidence type="ECO:0000256" key="5">
    <source>
        <dbReference type="ARBA" id="ARBA00022553"/>
    </source>
</evidence>
<dbReference type="Proteomes" id="UP000383932">
    <property type="component" value="Unassembled WGS sequence"/>
</dbReference>
<proteinExistence type="inferred from homology"/>
<dbReference type="InterPro" id="IPR006085">
    <property type="entry name" value="XPG_DNA_repair_N"/>
</dbReference>
<comment type="subcellular location">
    <subcellularLocation>
        <location evidence="2">Nucleus</location>
    </subcellularLocation>
</comment>
<dbReference type="Pfam" id="PF00867">
    <property type="entry name" value="XPG_I"/>
    <property type="match status" value="1"/>
</dbReference>
<dbReference type="SMR" id="A0A5N5QKP3"/>
<feature type="region of interest" description="Disordered" evidence="24">
    <location>
        <begin position="725"/>
        <end position="767"/>
    </location>
</feature>
<dbReference type="PRINTS" id="PR00853">
    <property type="entry name" value="XPGRADSUPER"/>
</dbReference>
<evidence type="ECO:0000256" key="25">
    <source>
        <dbReference type="SAM" id="SignalP"/>
    </source>
</evidence>
<dbReference type="PROSITE" id="PS00841">
    <property type="entry name" value="XPG_1"/>
    <property type="match status" value="1"/>
</dbReference>
<dbReference type="PROSITE" id="PS00953">
    <property type="entry name" value="GLYCOSYL_HYDROL_F25_1"/>
    <property type="match status" value="1"/>
</dbReference>
<keyword evidence="18" id="KW-0539">Nucleus</keyword>
<organism evidence="28 29">
    <name type="scientific">Ceratobasidium theobromae</name>
    <dbReference type="NCBI Taxonomy" id="1582974"/>
    <lineage>
        <taxon>Eukaryota</taxon>
        <taxon>Fungi</taxon>
        <taxon>Dikarya</taxon>
        <taxon>Basidiomycota</taxon>
        <taxon>Agaricomycotina</taxon>
        <taxon>Agaricomycetes</taxon>
        <taxon>Cantharellales</taxon>
        <taxon>Ceratobasidiaceae</taxon>
        <taxon>Ceratobasidium</taxon>
    </lineage>
</organism>
<dbReference type="CDD" id="cd06412">
    <property type="entry name" value="GH25_CH-type"/>
    <property type="match status" value="1"/>
</dbReference>
<evidence type="ECO:0000256" key="13">
    <source>
        <dbReference type="ARBA" id="ARBA00022859"/>
    </source>
</evidence>
<evidence type="ECO:0000313" key="29">
    <source>
        <dbReference type="Proteomes" id="UP000383932"/>
    </source>
</evidence>
<dbReference type="InterPro" id="IPR002053">
    <property type="entry name" value="Glyco_hydro_25"/>
</dbReference>
<dbReference type="InterPro" id="IPR018077">
    <property type="entry name" value="Glyco_hydro_fam25_subgr"/>
</dbReference>
<dbReference type="InterPro" id="IPR019974">
    <property type="entry name" value="XPG_CS"/>
</dbReference>
<keyword evidence="12" id="KW-0460">Magnesium</keyword>
<keyword evidence="10 23" id="KW-0378">Hydrolase</keyword>
<feature type="compositionally biased region" description="Polar residues" evidence="24">
    <location>
        <begin position="799"/>
        <end position="823"/>
    </location>
</feature>
<dbReference type="SUPFAM" id="SSF51445">
    <property type="entry name" value="(Trans)glycosidases"/>
    <property type="match status" value="1"/>
</dbReference>
<keyword evidence="17" id="KW-0234">DNA repair</keyword>
<feature type="compositionally biased region" description="Low complexity" evidence="24">
    <location>
        <begin position="983"/>
        <end position="1002"/>
    </location>
</feature>
<keyword evidence="20 23" id="KW-0326">Glycosidase</keyword>
<feature type="compositionally biased region" description="Polar residues" evidence="24">
    <location>
        <begin position="834"/>
        <end position="854"/>
    </location>
</feature>
<keyword evidence="29" id="KW-1185">Reference proteome</keyword>
<comment type="function">
    <text evidence="21">5'-&gt;3' double-stranded DNA exonuclease which may also possess a cryptic 3'-&gt;5' double-stranded DNA exonuclease activity. Functions in DNA mismatch repair (MMR) to excise mismatch-containing DNA tracts directed by strand breaks located either 5' or 3' to the mismatch. Also exhibits endonuclease activity against 5'-overhanging flap structures similar to those generated by displacement synthesis when DNA polymerase encounters the 5'-end of a downstream Okazaki fragment. Required for somatic hypermutation (SHM) and class switch recombination (CSR) of immunoglobulin genes. Essential for male and female meiosis.</text>
</comment>
<keyword evidence="15" id="KW-0007">Acetylation</keyword>
<dbReference type="InterPro" id="IPR000618">
    <property type="entry name" value="Insect_cuticle"/>
</dbReference>
<evidence type="ECO:0000256" key="3">
    <source>
        <dbReference type="ARBA" id="ARBA00010563"/>
    </source>
</evidence>
<evidence type="ECO:0000256" key="4">
    <source>
        <dbReference type="ARBA" id="ARBA00010646"/>
    </source>
</evidence>
<dbReference type="PROSITE" id="PS51155">
    <property type="entry name" value="CHIT_BIND_RR_2"/>
    <property type="match status" value="1"/>
</dbReference>
<dbReference type="InterPro" id="IPR006084">
    <property type="entry name" value="XPG/Rad2"/>
</dbReference>
<dbReference type="PROSITE" id="PS51904">
    <property type="entry name" value="GLYCOSYL_HYDROL_F25_2"/>
    <property type="match status" value="1"/>
</dbReference>
<feature type="region of interest" description="Disordered" evidence="24">
    <location>
        <begin position="982"/>
        <end position="1028"/>
    </location>
</feature>
<evidence type="ECO:0000256" key="1">
    <source>
        <dbReference type="ARBA" id="ARBA00001946"/>
    </source>
</evidence>
<evidence type="ECO:0000256" key="7">
    <source>
        <dbReference type="ARBA" id="ARBA00022723"/>
    </source>
</evidence>
<feature type="compositionally biased region" description="Polar residues" evidence="24">
    <location>
        <begin position="728"/>
        <end position="737"/>
    </location>
</feature>
<evidence type="ECO:0000256" key="19">
    <source>
        <dbReference type="ARBA" id="ARBA00023254"/>
    </source>
</evidence>
<evidence type="ECO:0000256" key="11">
    <source>
        <dbReference type="ARBA" id="ARBA00022839"/>
    </source>
</evidence>
<dbReference type="GO" id="GO:0003677">
    <property type="term" value="F:DNA binding"/>
    <property type="evidence" value="ECO:0007669"/>
    <property type="project" value="UniProtKB-KW"/>
</dbReference>
<sequence>MKTGISILTFALVVAATPMEKRAQPKGIDVSSHQGNVDWTAQKNAGYTFAYIKATEGTGYTNPYFTQQYTGSYNVGMIRGSYHFALPDASSGATQANHFLAHGGGWSADGKTLPGALDIECTFIFSSAGRISLIRERRLDNPYGATCYGLSQGAMVSWVKDFSDTYHAKTGRYPTIYTTTDWWTTCTGNSAAFGTTNALWIARYASSAGALPAGWPYHTFWQYTSTPIDQNYFNGDAAGLGRYAKGIELPKSREPTRPGTIANDLIPVGKSQGFGRQTTATERRPHKHLHANFAWFVKTELSGLHGYTRSPPPTQINPNPYEHFPVFGKNASVLRWTAMCGSIEERMLVQRNLYVDFAMHRVRMLRHHGITPYIVFDGGPLPAKRGTEKDREQKRAKSLALAQALEARGQSGEAYEHYKKCVDITPQMAYQLIKALQAEGVPYIVAPYEADAQMAYLERVGIVDGIVTEDSDLVIFGCRNLLFKLGPDGSCVQVRRDDLSAVKGLSLSGWGDKELRWMAMLSGCDYIESMPGLGLKTAHKLLRKWKTVEKVLQAIRMEGNFKAPQGYLESFRIAELAFLHQRVYDPVSQRLTHLGPPPEDEEWDESKDAFVGEDLPPDVAKMIAEGDLCPITRNPMTDIMPAFQPKSRKGTTVLKDVPNDVNLKTSQKPISSYFGATSISSRPKKPSALPKFISVKGSGRSSLSAQIPAKPSQNEDDWEIMEIEGPSQPKSRASTPSRFFDARGNSCTAPKATPERKRKRADSLEEIATPRASRTLIRRWSGDLVDMAADKENEEIGAGSSNTTSRCTSPDTFSLLQDLSSPVQPDHTSRSKSPESVSGDLSSPVSTKKPTSRPQIHLSRALGVIDLEAGEDEHVPTPVPMLTYSTTDKRQTVVVDLKQVFSQDSVSEFGVSEGPWTPHDPPAPIAQVAVSKGTPDLDDAEYISDHEKQEVEAAKRQARVAQGWVAQYGFKAIKGRKSLPALTPTQSTITPSPSPPLATSRSIPVFQPLGMPKSRPRARGRKSEPSLRAEIVIDDEDEDFLLGTQPAGSGIITSSPERAAERFSRFKCPI</sequence>
<dbReference type="InterPro" id="IPR008270">
    <property type="entry name" value="Glyco_hydro_25_AS"/>
</dbReference>
<dbReference type="SUPFAM" id="SSF47807">
    <property type="entry name" value="5' to 3' exonuclease, C-terminal subdomain"/>
    <property type="match status" value="1"/>
</dbReference>
<comment type="catalytic activity">
    <reaction evidence="23">
        <text>Hydrolysis of (1-&gt;4)-beta-linkages between N-acetylmuramic acid and N-acetyl-D-glucosamine residues in a peptidoglycan and between N-acetyl-D-glucosamine residues in chitodextrins.</text>
        <dbReference type="EC" id="3.2.1.17"/>
    </reaction>
</comment>
<keyword evidence="9" id="KW-0227">DNA damage</keyword>
<evidence type="ECO:0000256" key="23">
    <source>
        <dbReference type="RuleBase" id="RU361176"/>
    </source>
</evidence>
<dbReference type="GO" id="GO:0016998">
    <property type="term" value="P:cell wall macromolecule catabolic process"/>
    <property type="evidence" value="ECO:0007669"/>
    <property type="project" value="InterPro"/>
</dbReference>
<evidence type="ECO:0000256" key="21">
    <source>
        <dbReference type="ARBA" id="ARBA00057694"/>
    </source>
</evidence>
<dbReference type="GO" id="GO:0051321">
    <property type="term" value="P:meiotic cell cycle"/>
    <property type="evidence" value="ECO:0007669"/>
    <property type="project" value="UniProtKB-KW"/>
</dbReference>
<name>A0A5N5QKP3_9AGAM</name>
<feature type="signal peptide" evidence="25">
    <location>
        <begin position="1"/>
        <end position="23"/>
    </location>
</feature>
<keyword evidence="5" id="KW-0597">Phosphoprotein</keyword>
<dbReference type="SUPFAM" id="SSF88723">
    <property type="entry name" value="PIN domain-like"/>
    <property type="match status" value="1"/>
</dbReference>
<dbReference type="InterPro" id="IPR036279">
    <property type="entry name" value="5-3_exonuclease_C_sf"/>
</dbReference>
<dbReference type="PANTHER" id="PTHR11081:SF65">
    <property type="entry name" value="DNA DAMAGE-INDUCIBLE PROTEIN DIN7-RELATED"/>
    <property type="match status" value="1"/>
</dbReference>
<feature type="domain" description="XPG-I" evidence="26">
    <location>
        <begin position="437"/>
        <end position="507"/>
    </location>
</feature>
<dbReference type="Pfam" id="PF00752">
    <property type="entry name" value="XPG_N"/>
    <property type="match status" value="1"/>
</dbReference>
<keyword evidence="8" id="KW-0255">Endonuclease</keyword>
<evidence type="ECO:0000256" key="20">
    <source>
        <dbReference type="ARBA" id="ARBA00023295"/>
    </source>
</evidence>
<dbReference type="EMBL" id="SSOP01000073">
    <property type="protein sequence ID" value="KAB5592204.1"/>
    <property type="molecule type" value="Genomic_DNA"/>
</dbReference>
<dbReference type="InterPro" id="IPR029060">
    <property type="entry name" value="PIN-like_dom_sf"/>
</dbReference>
<dbReference type="InterPro" id="IPR006086">
    <property type="entry name" value="XPG-I_dom"/>
</dbReference>
<dbReference type="EC" id="3.2.1.17" evidence="23"/>
<dbReference type="SMART" id="SM00279">
    <property type="entry name" value="HhH2"/>
    <property type="match status" value="1"/>
</dbReference>
<keyword evidence="14" id="KW-0267">Excision nuclease</keyword>
<evidence type="ECO:0000256" key="12">
    <source>
        <dbReference type="ARBA" id="ARBA00022842"/>
    </source>
</evidence>
<keyword evidence="6" id="KW-0540">Nuclease</keyword>
<dbReference type="PROSITE" id="PS00842">
    <property type="entry name" value="XPG_2"/>
    <property type="match status" value="1"/>
</dbReference>
<dbReference type="InterPro" id="IPR008918">
    <property type="entry name" value="HhH2"/>
</dbReference>
<keyword evidence="11 28" id="KW-0269">Exonuclease</keyword>
<reference evidence="28 29" key="1">
    <citation type="journal article" date="2019" name="Fungal Biol. Biotechnol.">
        <title>Draft genome sequence of fastidious pathogen Ceratobasidium theobromae, which causes vascular-streak dieback in Theobroma cacao.</title>
        <authorList>
            <person name="Ali S.S."/>
            <person name="Asman A."/>
            <person name="Shao J."/>
            <person name="Firmansyah A.P."/>
            <person name="Susilo A.W."/>
            <person name="Rosmana A."/>
            <person name="McMahon P."/>
            <person name="Junaid M."/>
            <person name="Guest D."/>
            <person name="Kheng T.Y."/>
            <person name="Meinhardt L.W."/>
            <person name="Bailey B.A."/>
        </authorList>
    </citation>
    <scope>NUCLEOTIDE SEQUENCE [LARGE SCALE GENOMIC DNA]</scope>
    <source>
        <strain evidence="28 29">CT2</strain>
    </source>
</reference>
<evidence type="ECO:0000313" key="28">
    <source>
        <dbReference type="EMBL" id="KAB5592204.1"/>
    </source>
</evidence>
<comment type="similarity">
    <text evidence="3">Belongs to the XPG/RAD2 endonuclease family. EXO1 subfamily.</text>
</comment>
<dbReference type="FunFam" id="1.10.150.20:FF:000011">
    <property type="entry name" value="exonuclease 1"/>
    <property type="match status" value="1"/>
</dbReference>
<evidence type="ECO:0000256" key="16">
    <source>
        <dbReference type="ARBA" id="ARBA00023125"/>
    </source>
</evidence>
<dbReference type="AlphaFoldDB" id="A0A5N5QKP3"/>
<dbReference type="GO" id="GO:0035312">
    <property type="term" value="F:5'-3' DNA exonuclease activity"/>
    <property type="evidence" value="ECO:0007669"/>
    <property type="project" value="InterPro"/>
</dbReference>
<comment type="similarity">
    <text evidence="4 23">Belongs to the glycosyl hydrolase 25 family.</text>
</comment>
<evidence type="ECO:0000259" key="27">
    <source>
        <dbReference type="SMART" id="SM00485"/>
    </source>
</evidence>
<gene>
    <name evidence="28" type="ORF">CTheo_4355</name>
</gene>
<keyword evidence="25" id="KW-0732">Signal</keyword>
<evidence type="ECO:0000256" key="2">
    <source>
        <dbReference type="ARBA" id="ARBA00004123"/>
    </source>
</evidence>
<dbReference type="CDD" id="cd09908">
    <property type="entry name" value="H3TH_EXO1"/>
    <property type="match status" value="1"/>
</dbReference>
<keyword evidence="16" id="KW-0238">DNA-binding</keyword>
<keyword evidence="13" id="KW-0391">Immunity</keyword>
<evidence type="ECO:0000256" key="6">
    <source>
        <dbReference type="ARBA" id="ARBA00022722"/>
    </source>
</evidence>
<keyword evidence="19" id="KW-0469">Meiosis</keyword>
<dbReference type="OrthoDB" id="26491at2759"/>
<evidence type="ECO:0000259" key="26">
    <source>
        <dbReference type="SMART" id="SM00484"/>
    </source>
</evidence>
<evidence type="ECO:0000256" key="17">
    <source>
        <dbReference type="ARBA" id="ARBA00023204"/>
    </source>
</evidence>
<dbReference type="GO" id="GO:0046872">
    <property type="term" value="F:metal ion binding"/>
    <property type="evidence" value="ECO:0007669"/>
    <property type="project" value="UniProtKB-KW"/>
</dbReference>
<dbReference type="PANTHER" id="PTHR11081">
    <property type="entry name" value="FLAP ENDONUCLEASE FAMILY MEMBER"/>
    <property type="match status" value="1"/>
</dbReference>
<dbReference type="SMART" id="SM00485">
    <property type="entry name" value="XPGN"/>
    <property type="match status" value="1"/>
</dbReference>
<evidence type="ECO:0000256" key="9">
    <source>
        <dbReference type="ARBA" id="ARBA00022763"/>
    </source>
</evidence>
<dbReference type="GO" id="GO:0005634">
    <property type="term" value="C:nucleus"/>
    <property type="evidence" value="ECO:0007669"/>
    <property type="project" value="UniProtKB-SubCell"/>
</dbReference>
<protein>
    <recommendedName>
        <fullName evidence="23">Lysozyme</fullName>
        <ecNumber evidence="23">3.2.1.17</ecNumber>
    </recommendedName>
</protein>
<feature type="region of interest" description="Disordered" evidence="24">
    <location>
        <begin position="793"/>
        <end position="857"/>
    </location>
</feature>
<evidence type="ECO:0000256" key="22">
    <source>
        <dbReference type="ARBA" id="ARBA00064664"/>
    </source>
</evidence>
<keyword evidence="7" id="KW-0479">Metal-binding</keyword>
<evidence type="ECO:0000256" key="18">
    <source>
        <dbReference type="ARBA" id="ARBA00023242"/>
    </source>
</evidence>
<dbReference type="Gene3D" id="3.20.20.80">
    <property type="entry name" value="Glycosidases"/>
    <property type="match status" value="1"/>
</dbReference>
<dbReference type="CDD" id="cd09857">
    <property type="entry name" value="PIN_EXO1"/>
    <property type="match status" value="1"/>
</dbReference>
<dbReference type="InterPro" id="IPR044752">
    <property type="entry name" value="PIN-like_EXO1"/>
</dbReference>
<evidence type="ECO:0000256" key="15">
    <source>
        <dbReference type="ARBA" id="ARBA00022990"/>
    </source>
</evidence>
<dbReference type="GO" id="GO:0006281">
    <property type="term" value="P:DNA repair"/>
    <property type="evidence" value="ECO:0007669"/>
    <property type="project" value="UniProtKB-KW"/>
</dbReference>
<comment type="caution">
    <text evidence="28">The sequence shown here is derived from an EMBL/GenBank/DDBJ whole genome shotgun (WGS) entry which is preliminary data.</text>
</comment>
<dbReference type="FunFam" id="3.40.50.1010:FF:000111">
    <property type="entry name" value="Exonuclease 1"/>
    <property type="match status" value="1"/>
</dbReference>
<feature type="chain" id="PRO_5024379540" description="Lysozyme" evidence="25">
    <location>
        <begin position="24"/>
        <end position="1070"/>
    </location>
</feature>
<dbReference type="GO" id="GO:0017108">
    <property type="term" value="F:5'-flap endonuclease activity"/>
    <property type="evidence" value="ECO:0007669"/>
    <property type="project" value="TreeGrafter"/>
</dbReference>
<dbReference type="Gene3D" id="1.10.150.20">
    <property type="entry name" value="5' to 3' exonuclease, C-terminal subdomain"/>
    <property type="match status" value="1"/>
</dbReference>
<feature type="domain" description="XPG N-terminal" evidence="27">
    <location>
        <begin position="302"/>
        <end position="398"/>
    </location>
</feature>
<dbReference type="InterPro" id="IPR017853">
    <property type="entry name" value="GH"/>
</dbReference>
<dbReference type="GO" id="GO:0002376">
    <property type="term" value="P:immune system process"/>
    <property type="evidence" value="ECO:0007669"/>
    <property type="project" value="UniProtKB-KW"/>
</dbReference>
<evidence type="ECO:0000256" key="14">
    <source>
        <dbReference type="ARBA" id="ARBA00022881"/>
    </source>
</evidence>
<comment type="subunit">
    <text evidence="22">Interacts with the MLH1-PMS2 heterodimer via MLH1. Interacts with MSH3. Interacts with the MSH2-MSH6 heterodimer via MSH2, and this interaction may increase the processivity of the 5'-&gt;3' exonuclease activity. Interacts with PCNA, and this interaction may both stimulate the cryptic 3'-&gt;5' exonuclease activity and suppress the 5'-&gt;3' exonuclease activity. Interacts with WRN, and this interaction stimulates both the 5'-&gt;3' exonuclease activity and cleavage of 5'-overhanging flap structures. Interacts with RECQL/RECQ1, and this interaction stimulates cleavage of 5'-overhanging flap structures. Interacts with DNA helicase ZGRF1; the interaction is increased following DNA damage induction.</text>
</comment>
<dbReference type="Pfam" id="PF01183">
    <property type="entry name" value="Glyco_hydro_25"/>
    <property type="match status" value="1"/>
</dbReference>
<dbReference type="Gene3D" id="3.40.50.1010">
    <property type="entry name" value="5'-nuclease"/>
    <property type="match status" value="1"/>
</dbReference>
<evidence type="ECO:0000256" key="24">
    <source>
        <dbReference type="SAM" id="MobiDB-lite"/>
    </source>
</evidence>
<dbReference type="GO" id="GO:0009253">
    <property type="term" value="P:peptidoglycan catabolic process"/>
    <property type="evidence" value="ECO:0007669"/>
    <property type="project" value="InterPro"/>
</dbReference>
<accession>A0A5N5QKP3</accession>
<evidence type="ECO:0000256" key="8">
    <source>
        <dbReference type="ARBA" id="ARBA00022759"/>
    </source>
</evidence>
<dbReference type="SMART" id="SM00641">
    <property type="entry name" value="Glyco_25"/>
    <property type="match status" value="1"/>
</dbReference>
<evidence type="ECO:0000256" key="10">
    <source>
        <dbReference type="ARBA" id="ARBA00022801"/>
    </source>
</evidence>
<dbReference type="SMART" id="SM00484">
    <property type="entry name" value="XPGI"/>
    <property type="match status" value="1"/>
</dbReference>
<dbReference type="GO" id="GO:0003796">
    <property type="term" value="F:lysozyme activity"/>
    <property type="evidence" value="ECO:0007669"/>
    <property type="project" value="UniProtKB-EC"/>
</dbReference>
<comment type="cofactor">
    <cofactor evidence="1">
        <name>Mg(2+)</name>
        <dbReference type="ChEBI" id="CHEBI:18420"/>
    </cofactor>
</comment>